<name>A0A1W1VH21_9DEIO</name>
<dbReference type="InterPro" id="IPR003817">
    <property type="entry name" value="PS_Dcarbxylase"/>
</dbReference>
<keyword evidence="2" id="KW-0444">Lipid biosynthesis</keyword>
<proteinExistence type="predicted"/>
<dbReference type="AlphaFoldDB" id="A0A1W1VH21"/>
<evidence type="ECO:0000313" key="12">
    <source>
        <dbReference type="Proteomes" id="UP000192582"/>
    </source>
</evidence>
<accession>A0A1W1VH21</accession>
<dbReference type="PANTHER" id="PTHR35809">
    <property type="entry name" value="ARCHAETIDYLSERINE DECARBOXYLASE PROENZYME-RELATED"/>
    <property type="match status" value="1"/>
</dbReference>
<sequence>MHPSRRVLSLAALGVAAWLLRQTLRGRDPVRLTQPGWGEVLSPADGVVAFVRRVEEGKVVGDAPLDLRAFTEQDLEDGWLLGILLGPLDARYVYAPAEGTVGDVRLTGGPGGGPLLNPLQKVALLGGLPADPLGQPNLEGNERHTTVLTTAQGHVGVTLLAGGKGLGAITYAGEGDALNAGQKLAYLEASGGAVLLTLSAVLVPQVSVGDRVVGARTVVARKV</sequence>
<keyword evidence="9" id="KW-1208">Phospholipid metabolism</keyword>
<dbReference type="GO" id="GO:0004609">
    <property type="term" value="F:phosphatidylserine decarboxylase activity"/>
    <property type="evidence" value="ECO:0007669"/>
    <property type="project" value="InterPro"/>
</dbReference>
<evidence type="ECO:0000256" key="1">
    <source>
        <dbReference type="ARBA" id="ARBA00022475"/>
    </source>
</evidence>
<reference evidence="11 12" key="1">
    <citation type="submission" date="2017-04" db="EMBL/GenBank/DDBJ databases">
        <authorList>
            <person name="Afonso C.L."/>
            <person name="Miller P.J."/>
            <person name="Scott M.A."/>
            <person name="Spackman E."/>
            <person name="Goraichik I."/>
            <person name="Dimitrov K.M."/>
            <person name="Suarez D.L."/>
            <person name="Swayne D.E."/>
        </authorList>
    </citation>
    <scope>NUCLEOTIDE SEQUENCE [LARGE SCALE GENOMIC DNA]</scope>
    <source>
        <strain evidence="11 12">KR-140</strain>
    </source>
</reference>
<evidence type="ECO:0000256" key="7">
    <source>
        <dbReference type="ARBA" id="ARBA00023209"/>
    </source>
</evidence>
<evidence type="ECO:0000313" key="11">
    <source>
        <dbReference type="EMBL" id="SMB92685.1"/>
    </source>
</evidence>
<dbReference type="Proteomes" id="UP000192582">
    <property type="component" value="Unassembled WGS sequence"/>
</dbReference>
<dbReference type="PANTHER" id="PTHR35809:SF1">
    <property type="entry name" value="ARCHAETIDYLSERINE DECARBOXYLASE PROENZYME-RELATED"/>
    <property type="match status" value="1"/>
</dbReference>
<evidence type="ECO:0000256" key="8">
    <source>
        <dbReference type="ARBA" id="ARBA00023239"/>
    </source>
</evidence>
<keyword evidence="3" id="KW-0210">Decarboxylase</keyword>
<keyword evidence="7" id="KW-0594">Phospholipid biosynthesis</keyword>
<dbReference type="RefSeq" id="WP_084049104.1">
    <property type="nucleotide sequence ID" value="NZ_FWWU01000009.1"/>
</dbReference>
<dbReference type="EMBL" id="FWWU01000009">
    <property type="protein sequence ID" value="SMB92685.1"/>
    <property type="molecule type" value="Genomic_DNA"/>
</dbReference>
<gene>
    <name evidence="11" type="ORF">SAMN00790413_01684</name>
</gene>
<keyword evidence="1" id="KW-1003">Cell membrane</keyword>
<keyword evidence="12" id="KW-1185">Reference proteome</keyword>
<dbReference type="STRING" id="695939.SAMN00790413_01684"/>
<protein>
    <submittedName>
        <fullName evidence="11">Phosphatidylserine decarboxylase</fullName>
    </submittedName>
</protein>
<dbReference type="GO" id="GO:0008654">
    <property type="term" value="P:phospholipid biosynthetic process"/>
    <property type="evidence" value="ECO:0007669"/>
    <property type="project" value="UniProtKB-KW"/>
</dbReference>
<dbReference type="Pfam" id="PF02666">
    <property type="entry name" value="PS_Dcarbxylase"/>
    <property type="match status" value="1"/>
</dbReference>
<dbReference type="OrthoDB" id="9790893at2"/>
<evidence type="ECO:0000256" key="2">
    <source>
        <dbReference type="ARBA" id="ARBA00022516"/>
    </source>
</evidence>
<keyword evidence="10" id="KW-0670">Pyruvate</keyword>
<evidence type="ECO:0000256" key="6">
    <source>
        <dbReference type="ARBA" id="ARBA00023145"/>
    </source>
</evidence>
<organism evidence="11 12">
    <name type="scientific">Deinococcus hopiensis KR-140</name>
    <dbReference type="NCBI Taxonomy" id="695939"/>
    <lineage>
        <taxon>Bacteria</taxon>
        <taxon>Thermotogati</taxon>
        <taxon>Deinococcota</taxon>
        <taxon>Deinococci</taxon>
        <taxon>Deinococcales</taxon>
        <taxon>Deinococcaceae</taxon>
        <taxon>Deinococcus</taxon>
    </lineage>
</organism>
<evidence type="ECO:0000256" key="3">
    <source>
        <dbReference type="ARBA" id="ARBA00022793"/>
    </source>
</evidence>
<keyword evidence="8" id="KW-0456">Lyase</keyword>
<keyword evidence="5" id="KW-0472">Membrane</keyword>
<dbReference type="InterPro" id="IPR033175">
    <property type="entry name" value="PSD-A"/>
</dbReference>
<evidence type="ECO:0000256" key="5">
    <source>
        <dbReference type="ARBA" id="ARBA00023136"/>
    </source>
</evidence>
<keyword evidence="6" id="KW-0865">Zymogen</keyword>
<keyword evidence="4" id="KW-0443">Lipid metabolism</keyword>
<evidence type="ECO:0000256" key="10">
    <source>
        <dbReference type="ARBA" id="ARBA00023317"/>
    </source>
</evidence>
<evidence type="ECO:0000256" key="4">
    <source>
        <dbReference type="ARBA" id="ARBA00023098"/>
    </source>
</evidence>
<evidence type="ECO:0000256" key="9">
    <source>
        <dbReference type="ARBA" id="ARBA00023264"/>
    </source>
</evidence>